<name>A0A3S7X0R8_LEIDO</name>
<dbReference type="AlphaFoldDB" id="A0A3S7X0R8"/>
<dbReference type="RefSeq" id="XP_003861995.1">
    <property type="nucleotide sequence ID" value="XM_003861947.1"/>
</dbReference>
<organism evidence="2 6">
    <name type="scientific">Leishmania donovani</name>
    <dbReference type="NCBI Taxonomy" id="5661"/>
    <lineage>
        <taxon>Eukaryota</taxon>
        <taxon>Discoba</taxon>
        <taxon>Euglenozoa</taxon>
        <taxon>Kinetoplastea</taxon>
        <taxon>Metakinetoplastina</taxon>
        <taxon>Trypanosomatida</taxon>
        <taxon>Trypanosomatidae</taxon>
        <taxon>Leishmaniinae</taxon>
        <taxon>Leishmania</taxon>
    </lineage>
</organism>
<evidence type="ECO:0000313" key="2">
    <source>
        <dbReference type="EMBL" id="AYU80039.1"/>
    </source>
</evidence>
<feature type="compositionally biased region" description="Gly residues" evidence="1">
    <location>
        <begin position="316"/>
        <end position="325"/>
    </location>
</feature>
<dbReference type="Proteomes" id="UP000274082">
    <property type="component" value="Chromosome 27"/>
</dbReference>
<sequence>MPPVGSGYTFADFLQRLERSPASQMSPLYHEHRLLFVNRPDMLSRAVLSVSWERGLAILQAAYYTQPVAAETYRALLARMLRHNRHVSKTGAGQLVSWQAAMKVMSEAVLAHGTSLPTRVSVSTLRLLAPHRQWRTAIDVLKLNQANGQLTKPMLLDAAHACATSAAWPHALQLLMHLHQQDPPLLFDAIQSMRPPGTTALTAAASAHALLPSVHDGGAPTPAQQHILSVLNSVVGSVPHEVAARSPLCTSYLTHLLASTTLTPELKVQRATAAMAQLPWTAALALLSDLSEPALLTDVEWTRVRDAVLLHSNSGTGKGDGGSGAGEERQRRRPLSAKRRSKRKRDASSAVTLPDAAEPEKDEEAAEGAVPSSSTSLNASISPLAPSVTTAAAAHSQDTAVLSTAVLFSRMQLLRASPLTAAAMIAVMVDKLPTPEMAAAFLQSCAAHLAQPVPAPSSAADALDTALQGGGLTVGSVAATRHPVVVHALLRNCSRHENGWAIAAPALLRHSAAQATTPPELLSSLVRQLRQAKQVALAVRLLHEHIIPSGSLLTPTSWEDILECALAHNRAIRLRHLHRKTANSHDGSVATKAALRLSSVHWVSALSWVKTRQATSSEDRICKTGTGPSQGATQRHPLEVVALERPLSHKMLSLLINVCVLGGSPQGALHVLGYARRVNKTELPHTSQIRALLYCMQYDRPCEAEAIVEQCAKREGEAAAQPLRHLLRLIREGKSDDDEGDEE</sequence>
<dbReference type="OMA" id="AAYYTQP"/>
<accession>E9BJ74</accession>
<dbReference type="GeneID" id="13386729"/>
<dbReference type="EMBL" id="FR799614">
    <property type="protein sequence ID" value="CBZ35300.1"/>
    <property type="molecule type" value="Genomic_DNA"/>
</dbReference>
<reference evidence="7" key="6">
    <citation type="submission" date="2019-02" db="EMBL/GenBank/DDBJ databases">
        <title>FDA dAtabase for Regulatory Grade micrObial Sequences (FDA-ARGOS): Supporting development and validation of Infectious Disease Dx tests.</title>
        <authorList>
            <person name="Duncan R."/>
            <person name="Fisher C."/>
            <person name="Tallon L."/>
            <person name="Sadzewicz L."/>
            <person name="Sengamalay N."/>
            <person name="Ott S."/>
            <person name="Godinez A."/>
            <person name="Nagaraj S."/>
            <person name="Vavikolanu K."/>
            <person name="Nadendla S."/>
            <person name="Aluvathingal J."/>
            <person name="Sichtig H."/>
        </authorList>
    </citation>
    <scope>NUCLEOTIDE SEQUENCE [LARGE SCALE GENOMIC DNA]</scope>
    <source>
        <strain evidence="7">FDAARGOS_361</strain>
    </source>
</reference>
<dbReference type="VEuPathDB" id="TriTrypDB:LDHU3_27.2160"/>
<dbReference type="KEGG" id="ldo:LDBPK_271420"/>
<evidence type="ECO:0000256" key="1">
    <source>
        <dbReference type="SAM" id="MobiDB-lite"/>
    </source>
</evidence>
<protein>
    <submittedName>
        <fullName evidence="2">Uncharacterized protein</fullName>
    </submittedName>
</protein>
<dbReference type="OrthoDB" id="272026at2759"/>
<reference evidence="5" key="3">
    <citation type="submission" date="2011-02" db="EMBL/GenBank/DDBJ databases">
        <title>Whole genome sequencing of Leishmania donovani clinical lines reveals dynamic variation related to drug resistance.</title>
        <authorList>
            <person name="Downing T."/>
            <person name="Imamura H."/>
            <person name="Sanders M."/>
            <person name="Decuypere S."/>
            <person name="Hertz-Fowler C."/>
            <person name="Clark T.G."/>
            <person name="Rijal S."/>
            <person name="Sundar S."/>
            <person name="Quail M.A."/>
            <person name="De Doncker S."/>
            <person name="Maes I."/>
            <person name="Vanaerschot M."/>
            <person name="Stark O."/>
            <person name="Schonian G."/>
            <person name="Dujardin J.C."/>
            <person name="Berriman M."/>
        </authorList>
    </citation>
    <scope>NUCLEOTIDE SEQUENCE [LARGE SCALE GENOMIC DNA]</scope>
    <source>
        <strain evidence="5">BPK282A1</strain>
    </source>
</reference>
<dbReference type="Proteomes" id="UP000008980">
    <property type="component" value="Chromosome 27"/>
</dbReference>
<dbReference type="VEuPathDB" id="TriTrypDB:LdCL_270021000"/>
<reference evidence="4" key="5">
    <citation type="submission" date="2019-02" db="EMBL/GenBank/DDBJ databases">
        <title>FDA dAtabase for Regulatory Grade micrObial Sequences (FDA-ARGOS): Supporting development and validation of Infectious Disease Dx tests.</title>
        <authorList>
            <person name="Duncan R."/>
            <person name="Fisher C."/>
            <person name="Tallon L.J."/>
            <person name="Sadzewicz L."/>
            <person name="Sengamalay N."/>
            <person name="Ott S."/>
            <person name="Godinez A."/>
            <person name="Nagaraj S."/>
            <person name="Nadendla S."/>
            <person name="Sichtig H."/>
        </authorList>
    </citation>
    <scope>NUCLEOTIDE SEQUENCE</scope>
    <source>
        <strain evidence="4">FDAARGOS_361</strain>
    </source>
</reference>
<gene>
    <name evidence="4" type="ORF">CGC21_30705</name>
    <name evidence="3" type="ORF">LDBPK_271420</name>
    <name evidence="2" type="ORF">LdCL_270021000</name>
</gene>
<evidence type="ECO:0000313" key="7">
    <source>
        <dbReference type="Proteomes" id="UP000318447"/>
    </source>
</evidence>
<proteinExistence type="predicted"/>
<reference evidence="3" key="2">
    <citation type="submission" date="2011-01" db="EMBL/GenBank/DDBJ databases">
        <authorList>
            <person name="Zhao B.P."/>
            <person name="Ren Z.A."/>
            <person name="Li C.D."/>
        </authorList>
    </citation>
    <scope>NUCLEOTIDE SEQUENCE</scope>
    <source>
        <strain evidence="3">BPK282A1</strain>
    </source>
</reference>
<feature type="compositionally biased region" description="Basic residues" evidence="1">
    <location>
        <begin position="331"/>
        <end position="345"/>
    </location>
</feature>
<evidence type="ECO:0000313" key="6">
    <source>
        <dbReference type="Proteomes" id="UP000274082"/>
    </source>
</evidence>
<feature type="region of interest" description="Disordered" evidence="1">
    <location>
        <begin position="311"/>
        <end position="379"/>
    </location>
</feature>
<dbReference type="Proteomes" id="UP000318447">
    <property type="component" value="Unassembled WGS sequence"/>
</dbReference>
<dbReference type="EMBL" id="RHLC01000016">
    <property type="protein sequence ID" value="TPP47499.1"/>
    <property type="molecule type" value="Genomic_DNA"/>
</dbReference>
<accession>A0A3S7X0R8</accession>
<dbReference type="EMBL" id="CP029526">
    <property type="protein sequence ID" value="AYU80039.1"/>
    <property type="molecule type" value="Genomic_DNA"/>
</dbReference>
<keyword evidence="6" id="KW-1185">Reference proteome</keyword>
<dbReference type="VEuPathDB" id="TriTrypDB:LdBPK_271420.1"/>
<evidence type="ECO:0000313" key="5">
    <source>
        <dbReference type="Proteomes" id="UP000008980"/>
    </source>
</evidence>
<evidence type="ECO:0000313" key="4">
    <source>
        <dbReference type="EMBL" id="TPP47499.1"/>
    </source>
</evidence>
<reference evidence="3 5" key="1">
    <citation type="journal article" date="2011" name="Genome Res.">
        <title>Whole genome sequencing of multiple Leishmania donovani clinical isolates provides insights into population structure and mechanisms of drug resistance.</title>
        <authorList>
            <person name="Downing T."/>
            <person name="Imamura H."/>
            <person name="Decuypere S."/>
            <person name="Clark T.G."/>
            <person name="Coombs G.H."/>
            <person name="Cotton J.A."/>
            <person name="Hilley J.D."/>
            <person name="de Doncker S."/>
            <person name="Maes I."/>
            <person name="Mottram J.C."/>
            <person name="Quail M.A."/>
            <person name="Rijal S."/>
            <person name="Sanders M."/>
            <person name="Schonian G."/>
            <person name="Stark O."/>
            <person name="Sundar S."/>
            <person name="Vanaerschot M."/>
            <person name="Hertz-Fowler C."/>
            <person name="Dujardin J.C."/>
            <person name="Berriman M."/>
        </authorList>
    </citation>
    <scope>NUCLEOTIDE SEQUENCE [LARGE SCALE GENOMIC DNA]</scope>
    <source>
        <strain evidence="3 5">BPK282A1</strain>
    </source>
</reference>
<reference evidence="2 6" key="4">
    <citation type="journal article" date="2018" name="Sci. Rep.">
        <title>A complete Leishmania donovani reference genome identifies novel genetic variations associated with virulence.</title>
        <authorList>
            <person name="Lypaczewski P."/>
            <person name="Hoshizaki J."/>
            <person name="Zhang W.-W."/>
            <person name="McCall L.-I."/>
            <person name="Torcivia-Rodriguez J."/>
            <person name="Simonyan V."/>
            <person name="Kaur A."/>
            <person name="Dewar K."/>
            <person name="Matlashewski G."/>
        </authorList>
    </citation>
    <scope>NUCLEOTIDE SEQUENCE [LARGE SCALE GENOMIC DNA]</scope>
    <source>
        <strain evidence="2 6">LdCL</strain>
    </source>
</reference>
<evidence type="ECO:0000313" key="3">
    <source>
        <dbReference type="EMBL" id="CBZ35300.1"/>
    </source>
</evidence>